<evidence type="ECO:0000256" key="1">
    <source>
        <dbReference type="SAM" id="MobiDB-lite"/>
    </source>
</evidence>
<proteinExistence type="predicted"/>
<feature type="region of interest" description="Disordered" evidence="1">
    <location>
        <begin position="94"/>
        <end position="118"/>
    </location>
</feature>
<evidence type="ECO:0000313" key="2">
    <source>
        <dbReference type="EMBL" id="CAF4523585.1"/>
    </source>
</evidence>
<gene>
    <name evidence="2" type="ORF">SRO942_LOCUS45890</name>
</gene>
<dbReference type="EMBL" id="CAJOBC010110288">
    <property type="protein sequence ID" value="CAF4523585.1"/>
    <property type="molecule type" value="Genomic_DNA"/>
</dbReference>
<dbReference type="Proteomes" id="UP000681722">
    <property type="component" value="Unassembled WGS sequence"/>
</dbReference>
<dbReference type="AlphaFoldDB" id="A0A8S2Y1R8"/>
<evidence type="ECO:0000313" key="3">
    <source>
        <dbReference type="Proteomes" id="UP000681722"/>
    </source>
</evidence>
<organism evidence="2 3">
    <name type="scientific">Didymodactylos carnosus</name>
    <dbReference type="NCBI Taxonomy" id="1234261"/>
    <lineage>
        <taxon>Eukaryota</taxon>
        <taxon>Metazoa</taxon>
        <taxon>Spiralia</taxon>
        <taxon>Gnathifera</taxon>
        <taxon>Rotifera</taxon>
        <taxon>Eurotatoria</taxon>
        <taxon>Bdelloidea</taxon>
        <taxon>Philodinida</taxon>
        <taxon>Philodinidae</taxon>
        <taxon>Didymodactylos</taxon>
    </lineage>
</organism>
<protein>
    <submittedName>
        <fullName evidence="2">Uncharacterized protein</fullName>
    </submittedName>
</protein>
<sequence length="148" mass="16882">MKNLNGQVEQLNIFLIGCCADKPATAIIENVSNPKGKYGCFKCILKGKTELTGANETHRIRTFAIMKDDVRPMPINNQLYDDVMAIYAERHREKVEKSNKNSKPLSLSNIRKPQKRLTKEEKIDQTKGFLGTCHLRQLTYFDMGSSFL</sequence>
<accession>A0A8S2Y1R8</accession>
<name>A0A8S2Y1R8_9BILA</name>
<reference evidence="2" key="1">
    <citation type="submission" date="2021-02" db="EMBL/GenBank/DDBJ databases">
        <authorList>
            <person name="Nowell W R."/>
        </authorList>
    </citation>
    <scope>NUCLEOTIDE SEQUENCE</scope>
</reference>
<comment type="caution">
    <text evidence="2">The sequence shown here is derived from an EMBL/GenBank/DDBJ whole genome shotgun (WGS) entry which is preliminary data.</text>
</comment>